<sequence>MLDRSVTLLEVCGSWPESFMRHMSSVDASEDGLRERLADAMSESPSRDAVGPGTDRPRSENRPGHGTGGATAAGPQTGGPARFGPCFAPSLTAAGEEKEKTG</sequence>
<comment type="caution">
    <text evidence="2">The sequence shown here is derived from an EMBL/GenBank/DDBJ whole genome shotgun (WGS) entry which is preliminary data.</text>
</comment>
<organism evidence="2 3">
    <name type="scientific">Conger conger</name>
    <name type="common">Conger eel</name>
    <name type="synonym">Muraena conger</name>
    <dbReference type="NCBI Taxonomy" id="82655"/>
    <lineage>
        <taxon>Eukaryota</taxon>
        <taxon>Metazoa</taxon>
        <taxon>Chordata</taxon>
        <taxon>Craniata</taxon>
        <taxon>Vertebrata</taxon>
        <taxon>Euteleostomi</taxon>
        <taxon>Actinopterygii</taxon>
        <taxon>Neopterygii</taxon>
        <taxon>Teleostei</taxon>
        <taxon>Anguilliformes</taxon>
        <taxon>Congridae</taxon>
        <taxon>Conger</taxon>
    </lineage>
</organism>
<dbReference type="Proteomes" id="UP001152803">
    <property type="component" value="Unassembled WGS sequence"/>
</dbReference>
<dbReference type="EMBL" id="JAFJMO010000005">
    <property type="protein sequence ID" value="KAJ8276595.1"/>
    <property type="molecule type" value="Genomic_DNA"/>
</dbReference>
<protein>
    <submittedName>
        <fullName evidence="2">Uncharacterized protein</fullName>
    </submittedName>
</protein>
<evidence type="ECO:0000313" key="2">
    <source>
        <dbReference type="EMBL" id="KAJ8276595.1"/>
    </source>
</evidence>
<reference evidence="2" key="1">
    <citation type="journal article" date="2023" name="Science">
        <title>Genome structures resolve the early diversification of teleost fishes.</title>
        <authorList>
            <person name="Parey E."/>
            <person name="Louis A."/>
            <person name="Montfort J."/>
            <person name="Bouchez O."/>
            <person name="Roques C."/>
            <person name="Iampietro C."/>
            <person name="Lluch J."/>
            <person name="Castinel A."/>
            <person name="Donnadieu C."/>
            <person name="Desvignes T."/>
            <person name="Floi Bucao C."/>
            <person name="Jouanno E."/>
            <person name="Wen M."/>
            <person name="Mejri S."/>
            <person name="Dirks R."/>
            <person name="Jansen H."/>
            <person name="Henkel C."/>
            <person name="Chen W.J."/>
            <person name="Zahm M."/>
            <person name="Cabau C."/>
            <person name="Klopp C."/>
            <person name="Thompson A.W."/>
            <person name="Robinson-Rechavi M."/>
            <person name="Braasch I."/>
            <person name="Lecointre G."/>
            <person name="Bobe J."/>
            <person name="Postlethwait J.H."/>
            <person name="Berthelot C."/>
            <person name="Roest Crollius H."/>
            <person name="Guiguen Y."/>
        </authorList>
    </citation>
    <scope>NUCLEOTIDE SEQUENCE</scope>
    <source>
        <strain evidence="2">Concon-B</strain>
    </source>
</reference>
<evidence type="ECO:0000313" key="3">
    <source>
        <dbReference type="Proteomes" id="UP001152803"/>
    </source>
</evidence>
<evidence type="ECO:0000256" key="1">
    <source>
        <dbReference type="SAM" id="MobiDB-lite"/>
    </source>
</evidence>
<dbReference type="OrthoDB" id="25778at2759"/>
<gene>
    <name evidence="2" type="ORF">COCON_G00083470</name>
</gene>
<dbReference type="AlphaFoldDB" id="A0A9Q1DQ70"/>
<accession>A0A9Q1DQ70</accession>
<proteinExistence type="predicted"/>
<feature type="region of interest" description="Disordered" evidence="1">
    <location>
        <begin position="23"/>
        <end position="102"/>
    </location>
</feature>
<keyword evidence="3" id="KW-1185">Reference proteome</keyword>
<name>A0A9Q1DQ70_CONCO</name>